<evidence type="ECO:0000313" key="2">
    <source>
        <dbReference type="EMBL" id="TVX88181.1"/>
    </source>
</evidence>
<dbReference type="OrthoDB" id="9800516at2"/>
<dbReference type="AlphaFoldDB" id="A0A559IKM1"/>
<gene>
    <name evidence="2" type="ORF">FPZ44_19950</name>
</gene>
<name>A0A559IKM1_9BACL</name>
<dbReference type="InterPro" id="IPR029062">
    <property type="entry name" value="Class_I_gatase-like"/>
</dbReference>
<accession>A0A559IKM1</accession>
<feature type="domain" description="DJ-1/PfpI" evidence="1">
    <location>
        <begin position="3"/>
        <end position="169"/>
    </location>
</feature>
<dbReference type="Gene3D" id="3.40.50.880">
    <property type="match status" value="1"/>
</dbReference>
<dbReference type="Pfam" id="PF01965">
    <property type="entry name" value="DJ-1_PfpI"/>
    <property type="match status" value="1"/>
</dbReference>
<dbReference type="PANTHER" id="PTHR48094">
    <property type="entry name" value="PROTEIN/NUCLEIC ACID DEGLYCASE DJ-1-RELATED"/>
    <property type="match status" value="1"/>
</dbReference>
<reference evidence="2 3" key="1">
    <citation type="submission" date="2019-07" db="EMBL/GenBank/DDBJ databases">
        <authorList>
            <person name="Kim J."/>
        </authorList>
    </citation>
    <scope>NUCLEOTIDE SEQUENCE [LARGE SCALE GENOMIC DNA]</scope>
    <source>
        <strain evidence="2 3">N4</strain>
    </source>
</reference>
<dbReference type="GO" id="GO:0005737">
    <property type="term" value="C:cytoplasm"/>
    <property type="evidence" value="ECO:0007669"/>
    <property type="project" value="TreeGrafter"/>
</dbReference>
<dbReference type="EMBL" id="VNJK01000003">
    <property type="protein sequence ID" value="TVX88181.1"/>
    <property type="molecule type" value="Genomic_DNA"/>
</dbReference>
<dbReference type="InterPro" id="IPR002818">
    <property type="entry name" value="DJ-1/PfpI"/>
</dbReference>
<dbReference type="Proteomes" id="UP000318102">
    <property type="component" value="Unassembled WGS sequence"/>
</dbReference>
<dbReference type="PANTHER" id="PTHR48094:SF12">
    <property type="entry name" value="PARKINSON DISEASE PROTEIN 7 HOMOLOG"/>
    <property type="match status" value="1"/>
</dbReference>
<dbReference type="SUPFAM" id="SSF52317">
    <property type="entry name" value="Class I glutamine amidotransferase-like"/>
    <property type="match status" value="1"/>
</dbReference>
<keyword evidence="3" id="KW-1185">Reference proteome</keyword>
<protein>
    <submittedName>
        <fullName evidence="2">DJ-1/PfpI family protein</fullName>
    </submittedName>
</protein>
<proteinExistence type="predicted"/>
<evidence type="ECO:0000259" key="1">
    <source>
        <dbReference type="Pfam" id="PF01965"/>
    </source>
</evidence>
<comment type="caution">
    <text evidence="2">The sequence shown here is derived from an EMBL/GenBank/DDBJ whole genome shotgun (WGS) entry which is preliminary data.</text>
</comment>
<evidence type="ECO:0000313" key="3">
    <source>
        <dbReference type="Proteomes" id="UP000318102"/>
    </source>
</evidence>
<sequence length="172" mass="18313">MNKKVLFIIPPERFNEDECFHPQEVLEQAGVEVTIASTVVGEITGDYEGKVNSEAIFSDTAANQYDAVAVIGGSGTIDHLWGNEALISYLKEAHEQQVLVAGICAGSVSVVETGLLAGRAATCYPVDVMINALKNNNVDYVSEHVVAHNDIITSDGPDGAKAFGHSLVEALR</sequence>
<organism evidence="2 3">
    <name type="scientific">Paenibacillus agilis</name>
    <dbReference type="NCBI Taxonomy" id="3020863"/>
    <lineage>
        <taxon>Bacteria</taxon>
        <taxon>Bacillati</taxon>
        <taxon>Bacillota</taxon>
        <taxon>Bacilli</taxon>
        <taxon>Bacillales</taxon>
        <taxon>Paenibacillaceae</taxon>
        <taxon>Paenibacillus</taxon>
    </lineage>
</organism>
<dbReference type="InterPro" id="IPR050325">
    <property type="entry name" value="Prot/Nucl_acid_deglycase"/>
</dbReference>
<dbReference type="RefSeq" id="WP_144993171.1">
    <property type="nucleotide sequence ID" value="NZ_VNJK01000003.1"/>
</dbReference>